<feature type="compositionally biased region" description="Low complexity" evidence="3">
    <location>
        <begin position="1"/>
        <end position="16"/>
    </location>
</feature>
<dbReference type="Pfam" id="PF02704">
    <property type="entry name" value="GASA"/>
    <property type="match status" value="1"/>
</dbReference>
<protein>
    <recommendedName>
        <fullName evidence="6">Gibberellin-regulated protein 14</fullName>
    </recommendedName>
</protein>
<proteinExistence type="inferred from homology"/>
<comment type="similarity">
    <text evidence="1">Belongs to the GASA family.</text>
</comment>
<dbReference type="PRINTS" id="PR01217">
    <property type="entry name" value="PRICHEXTENSN"/>
</dbReference>
<name>A0AAN7K866_9MYRT</name>
<evidence type="ECO:0000256" key="2">
    <source>
        <dbReference type="ARBA" id="ARBA00022941"/>
    </source>
</evidence>
<dbReference type="Proteomes" id="UP001345219">
    <property type="component" value="Chromosome 5"/>
</dbReference>
<feature type="region of interest" description="Disordered" evidence="3">
    <location>
        <begin position="1"/>
        <end position="20"/>
    </location>
</feature>
<dbReference type="GO" id="GO:0009740">
    <property type="term" value="P:gibberellic acid mediated signaling pathway"/>
    <property type="evidence" value="ECO:0007669"/>
    <property type="project" value="UniProtKB-KW"/>
</dbReference>
<reference evidence="4 5" key="1">
    <citation type="journal article" date="2023" name="Hortic Res">
        <title>Pangenome of water caltrop reveals structural variations and asymmetric subgenome divergence after allopolyploidization.</title>
        <authorList>
            <person name="Zhang X."/>
            <person name="Chen Y."/>
            <person name="Wang L."/>
            <person name="Yuan Y."/>
            <person name="Fang M."/>
            <person name="Shi L."/>
            <person name="Lu R."/>
            <person name="Comes H.P."/>
            <person name="Ma Y."/>
            <person name="Chen Y."/>
            <person name="Huang G."/>
            <person name="Zhou Y."/>
            <person name="Zheng Z."/>
            <person name="Qiu Y."/>
        </authorList>
    </citation>
    <scope>NUCLEOTIDE SEQUENCE [LARGE SCALE GENOMIC DNA]</scope>
    <source>
        <tissue evidence="4">Roots</tissue>
    </source>
</reference>
<comment type="caution">
    <text evidence="4">The sequence shown here is derived from an EMBL/GenBank/DDBJ whole genome shotgun (WGS) entry which is preliminary data.</text>
</comment>
<evidence type="ECO:0000256" key="1">
    <source>
        <dbReference type="ARBA" id="ARBA00010582"/>
    </source>
</evidence>
<dbReference type="AlphaFoldDB" id="A0AAN7K866"/>
<evidence type="ECO:0000313" key="5">
    <source>
        <dbReference type="Proteomes" id="UP001345219"/>
    </source>
</evidence>
<organism evidence="4 5">
    <name type="scientific">Trapa incisa</name>
    <dbReference type="NCBI Taxonomy" id="236973"/>
    <lineage>
        <taxon>Eukaryota</taxon>
        <taxon>Viridiplantae</taxon>
        <taxon>Streptophyta</taxon>
        <taxon>Embryophyta</taxon>
        <taxon>Tracheophyta</taxon>
        <taxon>Spermatophyta</taxon>
        <taxon>Magnoliopsida</taxon>
        <taxon>eudicotyledons</taxon>
        <taxon>Gunneridae</taxon>
        <taxon>Pentapetalae</taxon>
        <taxon>rosids</taxon>
        <taxon>malvids</taxon>
        <taxon>Myrtales</taxon>
        <taxon>Lythraceae</taxon>
        <taxon>Trapa</taxon>
    </lineage>
</organism>
<keyword evidence="2" id="KW-0939">Gibberellin signaling pathway</keyword>
<evidence type="ECO:0008006" key="6">
    <source>
        <dbReference type="Google" id="ProtNLM"/>
    </source>
</evidence>
<dbReference type="PANTHER" id="PTHR23201">
    <property type="entry name" value="EXTENSIN, PROLINE-RICH PROTEIN"/>
    <property type="match status" value="1"/>
</dbReference>
<dbReference type="InterPro" id="IPR003854">
    <property type="entry name" value="GASA"/>
</dbReference>
<sequence>MHAYPSSSPSSSSSHSGDMTGLDWSGRQAGLVCSASGTFAEGAVILVGVAKVKKAWPSTAQQMAWRSQFFLLTLLHLIFLTAQASPEGGLLHVDVVKPPAAAPAYVPPSSPPVVKPPVPVPPFFKPPAVPPVTVKPPLPPIKPPFPPVVKPPAPPVTVKPPSPPVTVKPPAPQLPPVKSKEDCTRLCGNRCSQHSRIKLCMRACTTCCSRCQCVPPGTYGNRELCGKCYTDMTTHGNRVKCP</sequence>
<evidence type="ECO:0000256" key="3">
    <source>
        <dbReference type="SAM" id="MobiDB-lite"/>
    </source>
</evidence>
<dbReference type="EMBL" id="JAXIOK010000010">
    <property type="protein sequence ID" value="KAK4760319.1"/>
    <property type="molecule type" value="Genomic_DNA"/>
</dbReference>
<accession>A0AAN7K866</accession>
<dbReference type="PANTHER" id="PTHR23201:SF53">
    <property type="entry name" value="GIBBERELLIN-REGULATED PROTEIN 14"/>
    <property type="match status" value="1"/>
</dbReference>
<evidence type="ECO:0000313" key="4">
    <source>
        <dbReference type="EMBL" id="KAK4760319.1"/>
    </source>
</evidence>
<gene>
    <name evidence="4" type="ORF">SAY87_005212</name>
</gene>
<keyword evidence="5" id="KW-1185">Reference proteome</keyword>